<dbReference type="SUPFAM" id="SSF52540">
    <property type="entry name" value="P-loop containing nucleoside triphosphate hydrolases"/>
    <property type="match status" value="1"/>
</dbReference>
<protein>
    <submittedName>
        <fullName evidence="2">Sulfotransferase</fullName>
    </submittedName>
</protein>
<dbReference type="AlphaFoldDB" id="A0A975FVL2"/>
<dbReference type="Gene3D" id="3.40.50.300">
    <property type="entry name" value="P-loop containing nucleotide triphosphate hydrolases"/>
    <property type="match status" value="1"/>
</dbReference>
<dbReference type="RefSeq" id="WP_211936008.1">
    <property type="nucleotide sequence ID" value="NZ_CP073078.1"/>
</dbReference>
<name>A0A975FVL2_9CAUL</name>
<dbReference type="GO" id="GO:0008476">
    <property type="term" value="F:protein-tyrosine sulfotransferase activity"/>
    <property type="evidence" value="ECO:0007669"/>
    <property type="project" value="InterPro"/>
</dbReference>
<dbReference type="PANTHER" id="PTHR12788:SF10">
    <property type="entry name" value="PROTEIN-TYROSINE SULFOTRANSFERASE"/>
    <property type="match status" value="1"/>
</dbReference>
<evidence type="ECO:0000313" key="3">
    <source>
        <dbReference type="Proteomes" id="UP000676409"/>
    </source>
</evidence>
<keyword evidence="1" id="KW-0808">Transferase</keyword>
<evidence type="ECO:0000256" key="1">
    <source>
        <dbReference type="ARBA" id="ARBA00022679"/>
    </source>
</evidence>
<dbReference type="SUPFAM" id="SSF48452">
    <property type="entry name" value="TPR-like"/>
    <property type="match status" value="1"/>
</dbReference>
<dbReference type="Pfam" id="PF13469">
    <property type="entry name" value="Sulfotransfer_3"/>
    <property type="match status" value="1"/>
</dbReference>
<proteinExistence type="predicted"/>
<dbReference type="Proteomes" id="UP000676409">
    <property type="component" value="Chromosome"/>
</dbReference>
<dbReference type="Gene3D" id="1.25.40.10">
    <property type="entry name" value="Tetratricopeptide repeat domain"/>
    <property type="match status" value="1"/>
</dbReference>
<evidence type="ECO:0000313" key="2">
    <source>
        <dbReference type="EMBL" id="QUD85956.1"/>
    </source>
</evidence>
<dbReference type="PANTHER" id="PTHR12788">
    <property type="entry name" value="PROTEIN-TYROSINE SULFOTRANSFERASE 2"/>
    <property type="match status" value="1"/>
</dbReference>
<accession>A0A975FVL2</accession>
<keyword evidence="3" id="KW-1185">Reference proteome</keyword>
<dbReference type="InterPro" id="IPR011990">
    <property type="entry name" value="TPR-like_helical_dom_sf"/>
</dbReference>
<reference evidence="2" key="1">
    <citation type="submission" date="2021-04" db="EMBL/GenBank/DDBJ databases">
        <title>The complete genome sequence of Caulobacter sp. S6.</title>
        <authorList>
            <person name="Tang Y."/>
            <person name="Ouyang W."/>
            <person name="Liu Q."/>
            <person name="Huang B."/>
            <person name="Guo Z."/>
            <person name="Lei P."/>
        </authorList>
    </citation>
    <scope>NUCLEOTIDE SEQUENCE</scope>
    <source>
        <strain evidence="2">S6</strain>
    </source>
</reference>
<dbReference type="InterPro" id="IPR027417">
    <property type="entry name" value="P-loop_NTPase"/>
</dbReference>
<dbReference type="EMBL" id="CP073078">
    <property type="protein sequence ID" value="QUD85956.1"/>
    <property type="molecule type" value="Genomic_DNA"/>
</dbReference>
<dbReference type="InterPro" id="IPR026634">
    <property type="entry name" value="TPST-like"/>
</dbReference>
<dbReference type="KEGG" id="caul:KCG34_12645"/>
<gene>
    <name evidence="2" type="ORF">KCG34_12645</name>
</gene>
<organism evidence="2 3">
    <name type="scientific">Phenylobacterium montanum</name>
    <dbReference type="NCBI Taxonomy" id="2823693"/>
    <lineage>
        <taxon>Bacteria</taxon>
        <taxon>Pseudomonadati</taxon>
        <taxon>Pseudomonadota</taxon>
        <taxon>Alphaproteobacteria</taxon>
        <taxon>Caulobacterales</taxon>
        <taxon>Caulobacteraceae</taxon>
        <taxon>Phenylobacterium</taxon>
    </lineage>
</organism>
<sequence length="460" mass="50255">MTAAGPLVQVQQLMLRGRRAEALASLKGIVEAAGASPDLLARAASLFGQMNAHPAAADCQRRLVRLLPGHPDVLRGLAAAETACGRLGEAERLLDAAIAADPAECDSWYNRAVLRRQTAARNHIAALRARLAHPSGRGIVPLAYALAKELEDLGEHGESFVWLKQGADARRAMLSYRVEGDVQAMADIAAVFSVEKLANTPAADNPERPIFIVGLPRTGTTLLERMLGMHSQVTALGELTELPLAVTRAAAGGDKGETIRRAGEADFAALGRDYLRAVATYEPARPVTTDKLPNNFLYIGLLYRGLPRARVIHLRRHPMDSAYAIYKTLFRMGYPYAYDLNDLARYYAAYARLMRHWRAAAPGYVVDLDYEALVQRPEATARDLYARLELDWQPACLEFHRHDAPVATASAAQVREPVHTGSVGLWRHHQAELEPFAAGLRAEGIDPETGEISQGRSDRA</sequence>